<protein>
    <submittedName>
        <fullName evidence="4">Autophagy protein</fullName>
    </submittedName>
</protein>
<evidence type="ECO:0000256" key="3">
    <source>
        <dbReference type="ARBA" id="ARBA00025740"/>
    </source>
</evidence>
<dbReference type="PANTHER" id="PTHR11227">
    <property type="entry name" value="WD-REPEAT PROTEIN INTERACTING WITH PHOSPHOINOSIDES WIPI -RELATED"/>
    <property type="match status" value="1"/>
</dbReference>
<dbReference type="Pfam" id="PF21032">
    <property type="entry name" value="PROPPIN"/>
    <property type="match status" value="2"/>
</dbReference>
<dbReference type="InterPro" id="IPR048720">
    <property type="entry name" value="PROPPIN"/>
</dbReference>
<comment type="similarity">
    <text evidence="3">Belongs to the WD repeat PROPPIN family.</text>
</comment>
<evidence type="ECO:0000313" key="5">
    <source>
        <dbReference type="Proteomes" id="UP001194696"/>
    </source>
</evidence>
<evidence type="ECO:0000256" key="1">
    <source>
        <dbReference type="ARBA" id="ARBA00022574"/>
    </source>
</evidence>
<proteinExistence type="inferred from homology"/>
<dbReference type="InterPro" id="IPR001680">
    <property type="entry name" value="WD40_rpt"/>
</dbReference>
<dbReference type="InterPro" id="IPR015943">
    <property type="entry name" value="WD40/YVTN_repeat-like_dom_sf"/>
</dbReference>
<keyword evidence="1" id="KW-0853">WD repeat</keyword>
<dbReference type="Proteomes" id="UP001194696">
    <property type="component" value="Unassembled WGS sequence"/>
</dbReference>
<dbReference type="SUPFAM" id="SSF50978">
    <property type="entry name" value="WD40 repeat-like"/>
    <property type="match status" value="1"/>
</dbReference>
<dbReference type="EMBL" id="JAAAIM010000146">
    <property type="protein sequence ID" value="KAG0293703.1"/>
    <property type="molecule type" value="Genomic_DNA"/>
</dbReference>
<name>A0ABQ7K8T6_9FUNG</name>
<dbReference type="Gene3D" id="2.130.10.10">
    <property type="entry name" value="YVTN repeat-like/Quinoprotein amine dehydrogenase"/>
    <property type="match status" value="1"/>
</dbReference>
<reference evidence="4 5" key="1">
    <citation type="journal article" date="2020" name="Fungal Divers.">
        <title>Resolving the Mortierellaceae phylogeny through synthesis of multi-gene phylogenetics and phylogenomics.</title>
        <authorList>
            <person name="Vandepol N."/>
            <person name="Liber J."/>
            <person name="Desiro A."/>
            <person name="Na H."/>
            <person name="Kennedy M."/>
            <person name="Barry K."/>
            <person name="Grigoriev I.V."/>
            <person name="Miller A.N."/>
            <person name="O'Donnell K."/>
            <person name="Stajich J.E."/>
            <person name="Bonito G."/>
        </authorList>
    </citation>
    <scope>NUCLEOTIDE SEQUENCE [LARGE SCALE GENOMIC DNA]</scope>
    <source>
        <strain evidence="4 5">AD045</strain>
    </source>
</reference>
<sequence>MNVKDGELLFINFNQDFRHVRGNTFSRLIPSAMAAYLSGQSMVSRFTTATLSGSAIPNCHLLVLSADSSIGIVEMLFCTSLVAIVGAGDQPASSPRRLQIINTKRQSTICELTFPTSILSVKLNRKRLIVVLEDQIYVYDISNMKLLHTIETSPNPQAICALSPSSENCYLAYPSPTPSPTSPFSNNGRDDSHGPSGDVLIFNALTLQVVNIVQAHKTSVSNISINSEGTMLATASDKGTVIRIWSIPNAQRLYQFRRGSHSARIYSLSFNLVSTLLCVSSDTDTVHIFKLGGTSPNISQRNGGLLDGSLDFKKSGMGSALRRQSMHFGRNLAGSVGSYLPGAITEIFEPSRDFAYLKLPSAGVQSVIALSNTTPQVMVATSDGYLYQYNIDLENGGPCVLLKQYSLLDTSSDEYGDSPGSD</sequence>
<gene>
    <name evidence="4" type="primary">ATG18_1</name>
    <name evidence="4" type="ORF">BGZ96_002423</name>
</gene>
<comment type="caution">
    <text evidence="4">The sequence shown here is derived from an EMBL/GenBank/DDBJ whole genome shotgun (WGS) entry which is preliminary data.</text>
</comment>
<dbReference type="InterPro" id="IPR036322">
    <property type="entry name" value="WD40_repeat_dom_sf"/>
</dbReference>
<dbReference type="SMART" id="SM00320">
    <property type="entry name" value="WD40"/>
    <property type="match status" value="3"/>
</dbReference>
<evidence type="ECO:0000256" key="2">
    <source>
        <dbReference type="ARBA" id="ARBA00022737"/>
    </source>
</evidence>
<accession>A0ABQ7K8T6</accession>
<organism evidence="4 5">
    <name type="scientific">Linnemannia gamsii</name>
    <dbReference type="NCBI Taxonomy" id="64522"/>
    <lineage>
        <taxon>Eukaryota</taxon>
        <taxon>Fungi</taxon>
        <taxon>Fungi incertae sedis</taxon>
        <taxon>Mucoromycota</taxon>
        <taxon>Mortierellomycotina</taxon>
        <taxon>Mortierellomycetes</taxon>
        <taxon>Mortierellales</taxon>
        <taxon>Mortierellaceae</taxon>
        <taxon>Linnemannia</taxon>
    </lineage>
</organism>
<evidence type="ECO:0000313" key="4">
    <source>
        <dbReference type="EMBL" id="KAG0293703.1"/>
    </source>
</evidence>
<keyword evidence="2" id="KW-0677">Repeat</keyword>
<keyword evidence="5" id="KW-1185">Reference proteome</keyword>